<evidence type="ECO:0008006" key="9">
    <source>
        <dbReference type="Google" id="ProtNLM"/>
    </source>
</evidence>
<keyword evidence="8" id="KW-1185">Reference proteome</keyword>
<proteinExistence type="predicted"/>
<dbReference type="PANTHER" id="PTHR48182">
    <property type="entry name" value="PROTEIN SERAC1"/>
    <property type="match status" value="1"/>
</dbReference>
<dbReference type="EMBL" id="JAGPNK010000015">
    <property type="protein sequence ID" value="KAH7308640.1"/>
    <property type="molecule type" value="Genomic_DNA"/>
</dbReference>
<keyword evidence="4" id="KW-0256">Endoplasmic reticulum</keyword>
<dbReference type="Gene3D" id="3.40.50.1820">
    <property type="entry name" value="alpha/beta hydrolase"/>
    <property type="match status" value="1"/>
</dbReference>
<dbReference type="OrthoDB" id="5154032at2759"/>
<dbReference type="InterPro" id="IPR029058">
    <property type="entry name" value="AB_hydrolase_fold"/>
</dbReference>
<name>A0A8K0SMA9_9HYPO</name>
<dbReference type="PANTHER" id="PTHR48182:SF2">
    <property type="entry name" value="PROTEIN SERAC1"/>
    <property type="match status" value="1"/>
</dbReference>
<comment type="subcellular location">
    <subcellularLocation>
        <location evidence="2">Endoplasmic reticulum</location>
    </subcellularLocation>
    <subcellularLocation>
        <location evidence="3">Membrane</location>
    </subcellularLocation>
    <subcellularLocation>
        <location evidence="1">Mitochondrion</location>
    </subcellularLocation>
</comment>
<evidence type="ECO:0000256" key="1">
    <source>
        <dbReference type="ARBA" id="ARBA00004173"/>
    </source>
</evidence>
<reference evidence="7" key="1">
    <citation type="journal article" date="2021" name="Nat. Commun.">
        <title>Genetic determinants of endophytism in the Arabidopsis root mycobiome.</title>
        <authorList>
            <person name="Mesny F."/>
            <person name="Miyauchi S."/>
            <person name="Thiergart T."/>
            <person name="Pickel B."/>
            <person name="Atanasova L."/>
            <person name="Karlsson M."/>
            <person name="Huettel B."/>
            <person name="Barry K.W."/>
            <person name="Haridas S."/>
            <person name="Chen C."/>
            <person name="Bauer D."/>
            <person name="Andreopoulos W."/>
            <person name="Pangilinan J."/>
            <person name="LaButti K."/>
            <person name="Riley R."/>
            <person name="Lipzen A."/>
            <person name="Clum A."/>
            <person name="Drula E."/>
            <person name="Henrissat B."/>
            <person name="Kohler A."/>
            <person name="Grigoriev I.V."/>
            <person name="Martin F.M."/>
            <person name="Hacquard S."/>
        </authorList>
    </citation>
    <scope>NUCLEOTIDE SEQUENCE</scope>
    <source>
        <strain evidence="7">MPI-CAGE-CH-0235</strain>
    </source>
</reference>
<keyword evidence="6" id="KW-0472">Membrane</keyword>
<dbReference type="GO" id="GO:0005739">
    <property type="term" value="C:mitochondrion"/>
    <property type="evidence" value="ECO:0007669"/>
    <property type="project" value="UniProtKB-SubCell"/>
</dbReference>
<comment type="caution">
    <text evidence="7">The sequence shown here is derived from an EMBL/GenBank/DDBJ whole genome shotgun (WGS) entry which is preliminary data.</text>
</comment>
<evidence type="ECO:0000256" key="2">
    <source>
        <dbReference type="ARBA" id="ARBA00004240"/>
    </source>
</evidence>
<organism evidence="7 8">
    <name type="scientific">Stachybotrys elegans</name>
    <dbReference type="NCBI Taxonomy" id="80388"/>
    <lineage>
        <taxon>Eukaryota</taxon>
        <taxon>Fungi</taxon>
        <taxon>Dikarya</taxon>
        <taxon>Ascomycota</taxon>
        <taxon>Pezizomycotina</taxon>
        <taxon>Sordariomycetes</taxon>
        <taxon>Hypocreomycetidae</taxon>
        <taxon>Hypocreales</taxon>
        <taxon>Stachybotryaceae</taxon>
        <taxon>Stachybotrys</taxon>
    </lineage>
</organism>
<evidence type="ECO:0000256" key="5">
    <source>
        <dbReference type="ARBA" id="ARBA00023128"/>
    </source>
</evidence>
<gene>
    <name evidence="7" type="ORF">B0I35DRAFT_99198</name>
</gene>
<keyword evidence="5" id="KW-0496">Mitochondrion</keyword>
<dbReference type="InterPro" id="IPR052374">
    <property type="entry name" value="SERAC1"/>
</dbReference>
<sequence>MWLRDLLPRDLPDARVLSFEYDSQWLRDPNIVTLEDCGNRLLESILWDRTHQGSQSMCPIMARRPIILLGHSYGGLVIKQAMVTAAKAVRDDPKYEYYQAFLASIVGVQFLGTPHNGSTFAEAGILQARVNVAFGGAANAELLRPLVVGSTLKILHELHAAFRYYLENLDHLSGLSSTYFYETKKMKLGPLETKIVVDKNSACYGSRAPSEEVPLEANHKELNKFESRYESNYKRVVGCLAHVHKRAKDLVEARLGSNEPSFLSLNTLADLNRVPIQQLRPWG</sequence>
<protein>
    <recommendedName>
        <fullName evidence="9">DUF676 domain-containing protein</fullName>
    </recommendedName>
</protein>
<evidence type="ECO:0000256" key="6">
    <source>
        <dbReference type="ARBA" id="ARBA00023136"/>
    </source>
</evidence>
<dbReference type="Proteomes" id="UP000813444">
    <property type="component" value="Unassembled WGS sequence"/>
</dbReference>
<evidence type="ECO:0000256" key="4">
    <source>
        <dbReference type="ARBA" id="ARBA00022824"/>
    </source>
</evidence>
<accession>A0A8K0SMA9</accession>
<evidence type="ECO:0000313" key="8">
    <source>
        <dbReference type="Proteomes" id="UP000813444"/>
    </source>
</evidence>
<evidence type="ECO:0000313" key="7">
    <source>
        <dbReference type="EMBL" id="KAH7308640.1"/>
    </source>
</evidence>
<evidence type="ECO:0000256" key="3">
    <source>
        <dbReference type="ARBA" id="ARBA00004370"/>
    </source>
</evidence>
<dbReference type="AlphaFoldDB" id="A0A8K0SMA9"/>
<dbReference type="GO" id="GO:0005783">
    <property type="term" value="C:endoplasmic reticulum"/>
    <property type="evidence" value="ECO:0007669"/>
    <property type="project" value="UniProtKB-SubCell"/>
</dbReference>
<dbReference type="SUPFAM" id="SSF53474">
    <property type="entry name" value="alpha/beta-Hydrolases"/>
    <property type="match status" value="1"/>
</dbReference>
<dbReference type="GO" id="GO:0016020">
    <property type="term" value="C:membrane"/>
    <property type="evidence" value="ECO:0007669"/>
    <property type="project" value="UniProtKB-SubCell"/>
</dbReference>